<evidence type="ECO:0000256" key="3">
    <source>
        <dbReference type="ARBA" id="ARBA00022723"/>
    </source>
</evidence>
<accession>V6M3Y6</accession>
<dbReference type="SFLD" id="SFLDS00029">
    <property type="entry name" value="Radical_SAM"/>
    <property type="match status" value="1"/>
</dbReference>
<evidence type="ECO:0000256" key="5">
    <source>
        <dbReference type="ARBA" id="ARBA00023004"/>
    </source>
</evidence>
<feature type="binding site" evidence="8">
    <location>
        <begin position="126"/>
        <end position="128"/>
    </location>
    <ligand>
        <name>S-adenosyl-L-methionine</name>
        <dbReference type="ChEBI" id="CHEBI:59789"/>
    </ligand>
</feature>
<dbReference type="InterPro" id="IPR017742">
    <property type="entry name" value="Deazaguanine_synth"/>
</dbReference>
<keyword evidence="1 8" id="KW-0004">4Fe-4S</keyword>
<dbReference type="Pfam" id="PF04055">
    <property type="entry name" value="Radical_SAM"/>
    <property type="match status" value="1"/>
</dbReference>
<feature type="binding site" evidence="8">
    <location>
        <position position="82"/>
    </location>
    <ligand>
        <name>S-adenosyl-L-methionine</name>
        <dbReference type="ChEBI" id="CHEBI:59789"/>
    </ligand>
</feature>
<dbReference type="PANTHER" id="PTHR42836:SF1">
    <property type="entry name" value="7-CARBOXY-7-DEAZAGUANINE SYNTHASE"/>
    <property type="match status" value="1"/>
</dbReference>
<dbReference type="InterPro" id="IPR024924">
    <property type="entry name" value="7-CO-7-deazaguanine_synth-like"/>
</dbReference>
<comment type="pathway">
    <text evidence="8">Purine metabolism; 7-cyano-7-deazaguanine biosynthesis.</text>
</comment>
<proteinExistence type="inferred from homology"/>
<dbReference type="GO" id="GO:1904047">
    <property type="term" value="F:S-adenosyl-L-methionine binding"/>
    <property type="evidence" value="ECO:0007669"/>
    <property type="project" value="UniProtKB-UniRule"/>
</dbReference>
<dbReference type="EC" id="4.3.99.3" evidence="8"/>
<comment type="cofactor">
    <cofactor evidence="8">
        <name>Mg(2+)</name>
        <dbReference type="ChEBI" id="CHEBI:18420"/>
    </cofactor>
</comment>
<dbReference type="GO" id="GO:0016840">
    <property type="term" value="F:carbon-nitrogen lyase activity"/>
    <property type="evidence" value="ECO:0007669"/>
    <property type="project" value="UniProtKB-UniRule"/>
</dbReference>
<feature type="binding site" evidence="8">
    <location>
        <position position="80"/>
    </location>
    <ligand>
        <name>substrate</name>
    </ligand>
</feature>
<dbReference type="STRING" id="1408254.T458_21135"/>
<keyword evidence="5 8" id="KW-0408">Iron</keyword>
<name>V6M3Y6_9BACL</name>
<dbReference type="InterPro" id="IPR058240">
    <property type="entry name" value="rSAM_sf"/>
</dbReference>
<sequence>MSQIPVLEIFGPTIQGEGMVIGQKTMFVRTAGCDYRCSWCDSAFTWDGTARDEIRQMSPEAIWEELYRLGADRFSHVTISGGNPALIEGIGSLVSLLQEKGIRTAVETQGSRWQDWLMQIDDVTISPKPPSSGMQTDFDMLDQIVHRLVNGEHQGVSLKVVVFDDEDFAYARMIHRRYPQVPFYLQPGNSDLTDADTETLRDKLLHSFEWLIDQAMAAPDMNDAKVLPQLHALVWGNKRGV</sequence>
<organism evidence="10 11">
    <name type="scientific">Brevibacillus panacihumi W25</name>
    <dbReference type="NCBI Taxonomy" id="1408254"/>
    <lineage>
        <taxon>Bacteria</taxon>
        <taxon>Bacillati</taxon>
        <taxon>Bacillota</taxon>
        <taxon>Bacilli</taxon>
        <taxon>Bacillales</taxon>
        <taxon>Paenibacillaceae</taxon>
        <taxon>Brevibacillus</taxon>
    </lineage>
</organism>
<evidence type="ECO:0000256" key="4">
    <source>
        <dbReference type="ARBA" id="ARBA00022842"/>
    </source>
</evidence>
<feature type="domain" description="Radical SAM core" evidence="9">
    <location>
        <begin position="20"/>
        <end position="237"/>
    </location>
</feature>
<evidence type="ECO:0000313" key="10">
    <source>
        <dbReference type="EMBL" id="EST53341.1"/>
    </source>
</evidence>
<dbReference type="NCBIfam" id="TIGR03365">
    <property type="entry name" value="Bsubt_queE"/>
    <property type="match status" value="1"/>
</dbReference>
<dbReference type="HAMAP" id="MF_00917">
    <property type="entry name" value="QueE"/>
    <property type="match status" value="1"/>
</dbReference>
<dbReference type="GO" id="GO:0051539">
    <property type="term" value="F:4 iron, 4 sulfur cluster binding"/>
    <property type="evidence" value="ECO:0007669"/>
    <property type="project" value="UniProtKB-UniRule"/>
</dbReference>
<evidence type="ECO:0000256" key="7">
    <source>
        <dbReference type="ARBA" id="ARBA00023239"/>
    </source>
</evidence>
<keyword evidence="11" id="KW-1185">Reference proteome</keyword>
<evidence type="ECO:0000256" key="8">
    <source>
        <dbReference type="HAMAP-Rule" id="MF_00917"/>
    </source>
</evidence>
<evidence type="ECO:0000313" key="11">
    <source>
        <dbReference type="Proteomes" id="UP000017973"/>
    </source>
</evidence>
<comment type="caution">
    <text evidence="10">The sequence shown here is derived from an EMBL/GenBank/DDBJ whole genome shotgun (WGS) entry which is preliminary data.</text>
</comment>
<dbReference type="PIRSF" id="PIRSF000370">
    <property type="entry name" value="QueE"/>
    <property type="match status" value="1"/>
</dbReference>
<feature type="binding site" evidence="8">
    <location>
        <begin position="14"/>
        <end position="16"/>
    </location>
    <ligand>
        <name>substrate</name>
    </ligand>
</feature>
<comment type="catalytic activity">
    <reaction evidence="8">
        <text>6-carboxy-5,6,7,8-tetrahydropterin + H(+) = 7-carboxy-7-carbaguanine + NH4(+)</text>
        <dbReference type="Rhea" id="RHEA:27974"/>
        <dbReference type="ChEBI" id="CHEBI:15378"/>
        <dbReference type="ChEBI" id="CHEBI:28938"/>
        <dbReference type="ChEBI" id="CHEBI:61032"/>
        <dbReference type="ChEBI" id="CHEBI:61036"/>
        <dbReference type="EC" id="4.3.99.3"/>
    </reaction>
</comment>
<keyword evidence="6 8" id="KW-0411">Iron-sulfur</keyword>
<dbReference type="eggNOG" id="COG0602">
    <property type="taxonomic scope" value="Bacteria"/>
</dbReference>
<dbReference type="RefSeq" id="WP_023558018.1">
    <property type="nucleotide sequence ID" value="NZ_KI629785.1"/>
</dbReference>
<comment type="similarity">
    <text evidence="8">Belongs to the radical SAM superfamily. 7-carboxy-7-deazaguanine synthase family.</text>
</comment>
<dbReference type="SUPFAM" id="SSF102114">
    <property type="entry name" value="Radical SAM enzymes"/>
    <property type="match status" value="1"/>
</dbReference>
<evidence type="ECO:0000256" key="1">
    <source>
        <dbReference type="ARBA" id="ARBA00022485"/>
    </source>
</evidence>
<dbReference type="AlphaFoldDB" id="V6M3Y6"/>
<comment type="cofactor">
    <cofactor evidence="8">
        <name>[4Fe-4S] cluster</name>
        <dbReference type="ChEBI" id="CHEBI:49883"/>
    </cofactor>
    <text evidence="8">Binds 1 [4Fe-4S] cluster. The cluster is coordinated with 3 cysteines and an exchangeable S-adenosyl-L-methionine.</text>
</comment>
<dbReference type="EMBL" id="AYJU01000017">
    <property type="protein sequence ID" value="EST53341.1"/>
    <property type="molecule type" value="Genomic_DNA"/>
</dbReference>
<comment type="subunit">
    <text evidence="8">Homodimer.</text>
</comment>
<dbReference type="PANTHER" id="PTHR42836">
    <property type="entry name" value="7-CARBOXY-7-DEAZAGUANINE SYNTHASE"/>
    <property type="match status" value="1"/>
</dbReference>
<feature type="binding site" evidence="8">
    <location>
        <position position="33"/>
    </location>
    <ligand>
        <name>[4Fe-4S] cluster</name>
        <dbReference type="ChEBI" id="CHEBI:49883"/>
        <note>4Fe-4S-S-AdoMet</note>
    </ligand>
</feature>
<protein>
    <recommendedName>
        <fullName evidence="8">7-carboxy-7-deazaguanine synthase</fullName>
        <shortName evidence="8">CDG synthase</shortName>
        <ecNumber evidence="8">4.3.99.3</ecNumber>
    </recommendedName>
    <alternativeName>
        <fullName evidence="8">Queuosine biosynthesis protein QueE</fullName>
    </alternativeName>
</protein>
<dbReference type="UniPathway" id="UPA00391"/>
<feature type="binding site" evidence="8">
    <location>
        <position position="42"/>
    </location>
    <ligand>
        <name>Mg(2+)</name>
        <dbReference type="ChEBI" id="CHEBI:18420"/>
    </ligand>
</feature>
<dbReference type="HOGENOM" id="CLU_066739_2_3_9"/>
<keyword evidence="3 8" id="KW-0479">Metal-binding</keyword>
<reference evidence="10 11" key="1">
    <citation type="journal article" date="2014" name="Genome Announc.">
        <title>Draft Genome Sequence of Brevibacillus panacihumi Strain W25, a Halotolerant Hydrocarbon-Degrading Bacterium.</title>
        <authorList>
            <person name="Wang X."/>
            <person name="Jin D."/>
            <person name="Zhou L."/>
            <person name="Wu L."/>
            <person name="An W."/>
            <person name="Chen Y."/>
            <person name="Zhao L."/>
        </authorList>
    </citation>
    <scope>NUCLEOTIDE SEQUENCE [LARGE SCALE GENOMIC DNA]</scope>
    <source>
        <strain evidence="10 11">W25</strain>
    </source>
</reference>
<keyword evidence="2 8" id="KW-0949">S-adenosyl-L-methionine</keyword>
<dbReference type="SFLD" id="SFLDF00300">
    <property type="entry name" value="7-carboxy-7-deazaguanine_synth"/>
    <property type="match status" value="1"/>
</dbReference>
<dbReference type="OrthoDB" id="9792276at2"/>
<comment type="caution">
    <text evidence="8">Lacks conserved residue(s) required for the propagation of feature annotation.</text>
</comment>
<dbReference type="GO" id="GO:0008616">
    <property type="term" value="P:tRNA queuosine(34) biosynthetic process"/>
    <property type="evidence" value="ECO:0007669"/>
    <property type="project" value="UniProtKB-UniRule"/>
</dbReference>
<dbReference type="PATRIC" id="fig|1408254.3.peg.4147"/>
<dbReference type="GO" id="GO:0000287">
    <property type="term" value="F:magnesium ion binding"/>
    <property type="evidence" value="ECO:0007669"/>
    <property type="project" value="UniProtKB-UniRule"/>
</dbReference>
<evidence type="ECO:0000256" key="2">
    <source>
        <dbReference type="ARBA" id="ARBA00022691"/>
    </source>
</evidence>
<feature type="binding site" evidence="8">
    <location>
        <position position="29"/>
    </location>
    <ligand>
        <name>substrate</name>
    </ligand>
</feature>
<dbReference type="PROSITE" id="PS51918">
    <property type="entry name" value="RADICAL_SAM"/>
    <property type="match status" value="1"/>
</dbReference>
<dbReference type="Gene3D" id="3.20.20.70">
    <property type="entry name" value="Aldolase class I"/>
    <property type="match status" value="1"/>
</dbReference>
<keyword evidence="8" id="KW-0671">Queuosine biosynthesis</keyword>
<comment type="cofactor">
    <cofactor evidence="8">
        <name>S-adenosyl-L-methionine</name>
        <dbReference type="ChEBI" id="CHEBI:59789"/>
    </cofactor>
    <text evidence="8">Binds 1 S-adenosyl-L-methionine per subunit.</text>
</comment>
<comment type="function">
    <text evidence="8">Catalyzes the complex heterocyclic radical-mediated conversion of 6-carboxy-5,6,7,8-tetrahydropterin (CPH4) to 7-carboxy-7-deazaguanine (CDG), a step common to the biosynthetic pathways of all 7-deazapurine-containing compounds.</text>
</comment>
<dbReference type="Proteomes" id="UP000017973">
    <property type="component" value="Unassembled WGS sequence"/>
</dbReference>
<evidence type="ECO:0000259" key="9">
    <source>
        <dbReference type="PROSITE" id="PS51918"/>
    </source>
</evidence>
<keyword evidence="4 8" id="KW-0460">Magnesium</keyword>
<feature type="binding site" evidence="8">
    <location>
        <position position="40"/>
    </location>
    <ligand>
        <name>[4Fe-4S] cluster</name>
        <dbReference type="ChEBI" id="CHEBI:49883"/>
        <note>4Fe-4S-S-AdoMet</note>
    </ligand>
</feature>
<gene>
    <name evidence="8" type="primary">queE</name>
    <name evidence="10" type="ORF">T458_21135</name>
</gene>
<dbReference type="InterPro" id="IPR013785">
    <property type="entry name" value="Aldolase_TIM"/>
</dbReference>
<feature type="binding site" evidence="8">
    <location>
        <begin position="39"/>
        <end position="41"/>
    </location>
    <ligand>
        <name>S-adenosyl-L-methionine</name>
        <dbReference type="ChEBI" id="CHEBI:59789"/>
    </ligand>
</feature>
<evidence type="ECO:0000256" key="6">
    <source>
        <dbReference type="ARBA" id="ARBA00023014"/>
    </source>
</evidence>
<feature type="binding site" evidence="8">
    <location>
        <position position="37"/>
    </location>
    <ligand>
        <name>[4Fe-4S] cluster</name>
        <dbReference type="ChEBI" id="CHEBI:49883"/>
        <note>4Fe-4S-S-AdoMet</note>
    </ligand>
</feature>
<keyword evidence="7 8" id="KW-0456">Lyase</keyword>
<dbReference type="InterPro" id="IPR007197">
    <property type="entry name" value="rSAM"/>
</dbReference>